<reference evidence="2 3" key="1">
    <citation type="submission" date="2018-02" db="EMBL/GenBank/DDBJ databases">
        <title>Draft genome of wild Prunus yedoensis var. nudiflora.</title>
        <authorList>
            <person name="Baek S."/>
            <person name="Kim J.-H."/>
            <person name="Choi K."/>
            <person name="Kim G.-B."/>
            <person name="Cho A."/>
            <person name="Jang H."/>
            <person name="Shin C.-H."/>
            <person name="Yu H.-J."/>
            <person name="Mun J.-H."/>
        </authorList>
    </citation>
    <scope>NUCLEOTIDE SEQUENCE [LARGE SCALE GENOMIC DNA]</scope>
    <source>
        <strain evidence="3">cv. Jeju island</strain>
        <tissue evidence="2">Leaf</tissue>
    </source>
</reference>
<dbReference type="AlphaFoldDB" id="A0A314ZIH1"/>
<proteinExistence type="predicted"/>
<evidence type="ECO:0000313" key="2">
    <source>
        <dbReference type="EMBL" id="PQQ19695.1"/>
    </source>
</evidence>
<organism evidence="2 3">
    <name type="scientific">Prunus yedoensis var. nudiflora</name>
    <dbReference type="NCBI Taxonomy" id="2094558"/>
    <lineage>
        <taxon>Eukaryota</taxon>
        <taxon>Viridiplantae</taxon>
        <taxon>Streptophyta</taxon>
        <taxon>Embryophyta</taxon>
        <taxon>Tracheophyta</taxon>
        <taxon>Spermatophyta</taxon>
        <taxon>Magnoliopsida</taxon>
        <taxon>eudicotyledons</taxon>
        <taxon>Gunneridae</taxon>
        <taxon>Pentapetalae</taxon>
        <taxon>rosids</taxon>
        <taxon>fabids</taxon>
        <taxon>Rosales</taxon>
        <taxon>Rosaceae</taxon>
        <taxon>Amygdaloideae</taxon>
        <taxon>Amygdaleae</taxon>
        <taxon>Prunus</taxon>
    </lineage>
</organism>
<gene>
    <name evidence="2" type="ORF">Pyn_30416</name>
</gene>
<evidence type="ECO:0000256" key="1">
    <source>
        <dbReference type="SAM" id="MobiDB-lite"/>
    </source>
</evidence>
<name>A0A314ZIH1_PRUYE</name>
<feature type="compositionally biased region" description="Polar residues" evidence="1">
    <location>
        <begin position="1"/>
        <end position="17"/>
    </location>
</feature>
<comment type="caution">
    <text evidence="2">The sequence shown here is derived from an EMBL/GenBank/DDBJ whole genome shotgun (WGS) entry which is preliminary data.</text>
</comment>
<dbReference type="EMBL" id="PJQY01000059">
    <property type="protein sequence ID" value="PQQ19695.1"/>
    <property type="molecule type" value="Genomic_DNA"/>
</dbReference>
<keyword evidence="3" id="KW-1185">Reference proteome</keyword>
<dbReference type="Proteomes" id="UP000250321">
    <property type="component" value="Unassembled WGS sequence"/>
</dbReference>
<evidence type="ECO:0000313" key="3">
    <source>
        <dbReference type="Proteomes" id="UP000250321"/>
    </source>
</evidence>
<feature type="region of interest" description="Disordered" evidence="1">
    <location>
        <begin position="1"/>
        <end position="46"/>
    </location>
</feature>
<protein>
    <submittedName>
        <fullName evidence="2">Uncharacterized protein</fullName>
    </submittedName>
</protein>
<accession>A0A314ZIH1</accession>
<sequence>MGDRGISQSRGRDTTNNGAGGRGIAFNVRGGLGTPPNTGGMGGNPQNAMTGRGIAFNFGGGLGTPPNVDGKAILTMLWGGQALLKLVKREELLLCLSMLGVH</sequence>